<sequence>MGTKAGVYNVHCVIRDRVGDISLFFTAVYGLHTIEARRSLWHSLLQVQSSVEAHPWLLSRDFNTLLSDVDRINGGPVIAAEICDFNDFIVSSGLCTLQSIGNYFSWHKGSGVGKTATGIDWCLGNAAWVMKFSGVPVQYLNFSISDHAPLMVTCLPDKPEGGKPFRFLNILADHSHFEYLVKSIWETPIIGSCRFQLWCKLKQVKFKLKALHRVEFAGVSEKISKARELLDTMQQSLITSFTLELHQQEDECIADLRKWLKVYEISLRQKSRIQWLHVGDSNHHYFFSSLKERNGINRISILYDANGDKLVDSDAIQREIISFYKEFLGSAASSLPSVHLPTLRKGPTLSASARRWLVRQITKSQIDQALKSIGDDKAPSLDGLNAVFFKKSWHIIKDDVYKVVKESVISEVVNESQSGFIPGRQIPDNILLATELIKAYTRAHISPRCLLKMDLRKAYDSIEWPFLRSVMIELGFPECFVGWIMSCITTVSYSILINGTPTYPFKEKKGLRQGDPMSPFLFALASGLEANLDKSNIHIGGVTVSERQAIIGGVHISEGQFPFRWVHAYYIKGSPLSTQFPSTIYWPLRKIISSYQLIDDVGGWVAVCKKGQFSIKSMYQALLGEHEKVPRGRIVVTGDLCPLYSKCSESVSHLFFDCEYASGIWQKRNDMVFNQRCRDPKEFMQDIKFRVACRASDSQKQFLLN</sequence>
<proteinExistence type="predicted"/>
<dbReference type="GeneID" id="130463128"/>
<dbReference type="PANTHER" id="PTHR33116:SF84">
    <property type="entry name" value="RNA-DIRECTED DNA POLYMERASE"/>
    <property type="match status" value="1"/>
</dbReference>
<evidence type="ECO:0000313" key="3">
    <source>
        <dbReference type="RefSeq" id="XP_056688153.1"/>
    </source>
</evidence>
<reference evidence="2" key="1">
    <citation type="journal article" date="2021" name="Nat. Commun.">
        <title>Genomic analyses provide insights into spinach domestication and the genetic basis of agronomic traits.</title>
        <authorList>
            <person name="Cai X."/>
            <person name="Sun X."/>
            <person name="Xu C."/>
            <person name="Sun H."/>
            <person name="Wang X."/>
            <person name="Ge C."/>
            <person name="Zhang Z."/>
            <person name="Wang Q."/>
            <person name="Fei Z."/>
            <person name="Jiao C."/>
            <person name="Wang Q."/>
        </authorList>
    </citation>
    <scope>NUCLEOTIDE SEQUENCE [LARGE SCALE GENOMIC DNA]</scope>
    <source>
        <strain evidence="2">cv. Varoflay</strain>
    </source>
</reference>
<keyword evidence="2" id="KW-1185">Reference proteome</keyword>
<protein>
    <recommendedName>
        <fullName evidence="1">Reverse transcriptase domain-containing protein</fullName>
    </recommendedName>
</protein>
<dbReference type="InterPro" id="IPR000477">
    <property type="entry name" value="RT_dom"/>
</dbReference>
<evidence type="ECO:0000313" key="2">
    <source>
        <dbReference type="Proteomes" id="UP000813463"/>
    </source>
</evidence>
<reference evidence="3" key="2">
    <citation type="submission" date="2025-08" db="UniProtKB">
        <authorList>
            <consortium name="RefSeq"/>
        </authorList>
    </citation>
    <scope>IDENTIFICATION</scope>
    <source>
        <tissue evidence="3">Leaf</tissue>
    </source>
</reference>
<dbReference type="SUPFAM" id="SSF56219">
    <property type="entry name" value="DNase I-like"/>
    <property type="match status" value="1"/>
</dbReference>
<name>A0ABM3QXR7_SPIOL</name>
<feature type="domain" description="Reverse transcriptase" evidence="1">
    <location>
        <begin position="392"/>
        <end position="525"/>
    </location>
</feature>
<accession>A0ABM3QXR7</accession>
<organism evidence="2 3">
    <name type="scientific">Spinacia oleracea</name>
    <name type="common">Spinach</name>
    <dbReference type="NCBI Taxonomy" id="3562"/>
    <lineage>
        <taxon>Eukaryota</taxon>
        <taxon>Viridiplantae</taxon>
        <taxon>Streptophyta</taxon>
        <taxon>Embryophyta</taxon>
        <taxon>Tracheophyta</taxon>
        <taxon>Spermatophyta</taxon>
        <taxon>Magnoliopsida</taxon>
        <taxon>eudicotyledons</taxon>
        <taxon>Gunneridae</taxon>
        <taxon>Pentapetalae</taxon>
        <taxon>Caryophyllales</taxon>
        <taxon>Chenopodiaceae</taxon>
        <taxon>Chenopodioideae</taxon>
        <taxon>Anserineae</taxon>
        <taxon>Spinacia</taxon>
    </lineage>
</organism>
<dbReference type="Gene3D" id="3.60.10.10">
    <property type="entry name" value="Endonuclease/exonuclease/phosphatase"/>
    <property type="match status" value="1"/>
</dbReference>
<evidence type="ECO:0000259" key="1">
    <source>
        <dbReference type="Pfam" id="PF00078"/>
    </source>
</evidence>
<dbReference type="RefSeq" id="XP_056688153.1">
    <property type="nucleotide sequence ID" value="XM_056832175.1"/>
</dbReference>
<gene>
    <name evidence="3" type="primary">LOC130463128</name>
</gene>
<dbReference type="Pfam" id="PF00078">
    <property type="entry name" value="RVT_1"/>
    <property type="match status" value="1"/>
</dbReference>
<dbReference type="Proteomes" id="UP000813463">
    <property type="component" value="Chromosome 6"/>
</dbReference>
<dbReference type="PANTHER" id="PTHR33116">
    <property type="entry name" value="REVERSE TRANSCRIPTASE ZINC-BINDING DOMAIN-CONTAINING PROTEIN-RELATED-RELATED"/>
    <property type="match status" value="1"/>
</dbReference>
<dbReference type="InterPro" id="IPR036691">
    <property type="entry name" value="Endo/exonu/phosph_ase_sf"/>
</dbReference>